<evidence type="ECO:0000256" key="3">
    <source>
        <dbReference type="ARBA" id="ARBA00023163"/>
    </source>
</evidence>
<feature type="region of interest" description="Disordered" evidence="5">
    <location>
        <begin position="169"/>
        <end position="275"/>
    </location>
</feature>
<dbReference type="GO" id="GO:0006325">
    <property type="term" value="P:chromatin organization"/>
    <property type="evidence" value="ECO:0007669"/>
    <property type="project" value="UniProtKB-KW"/>
</dbReference>
<dbReference type="PROSITE" id="PS51011">
    <property type="entry name" value="ARID"/>
    <property type="match status" value="1"/>
</dbReference>
<dbReference type="PROSITE" id="PS51526">
    <property type="entry name" value="RFX_DBD"/>
    <property type="match status" value="1"/>
</dbReference>
<accession>A0A3M6XHF1</accession>
<evidence type="ECO:0000256" key="5">
    <source>
        <dbReference type="SAM" id="MobiDB-lite"/>
    </source>
</evidence>
<evidence type="ECO:0000313" key="8">
    <source>
        <dbReference type="EMBL" id="RMX90091.1"/>
    </source>
</evidence>
<protein>
    <recommendedName>
        <fullName evidence="10">ARID domain-containing protein</fullName>
    </recommendedName>
</protein>
<reference evidence="8 9" key="1">
    <citation type="journal article" date="2018" name="BMC Genomics">
        <title>Genomic evidence for intraspecific hybridization in a clonal and extremely halotolerant yeast.</title>
        <authorList>
            <person name="Gostincar C."/>
            <person name="Stajich J.E."/>
            <person name="Zupancic J."/>
            <person name="Zalar P."/>
            <person name="Gunde-Cimerman N."/>
        </authorList>
    </citation>
    <scope>NUCLEOTIDE SEQUENCE [LARGE SCALE GENOMIC DNA]</scope>
    <source>
        <strain evidence="8 9">EXF-6656</strain>
    </source>
</reference>
<dbReference type="SMART" id="SM00501">
    <property type="entry name" value="BRIGHT"/>
    <property type="match status" value="1"/>
</dbReference>
<dbReference type="SMART" id="SM01014">
    <property type="entry name" value="ARID"/>
    <property type="match status" value="1"/>
</dbReference>
<evidence type="ECO:0000256" key="1">
    <source>
        <dbReference type="ARBA" id="ARBA00022853"/>
    </source>
</evidence>
<feature type="region of interest" description="Disordered" evidence="5">
    <location>
        <begin position="1016"/>
        <end position="1035"/>
    </location>
</feature>
<keyword evidence="1" id="KW-0156">Chromatin regulator</keyword>
<dbReference type="InterPro" id="IPR001606">
    <property type="entry name" value="ARID_dom"/>
</dbReference>
<evidence type="ECO:0000259" key="6">
    <source>
        <dbReference type="PROSITE" id="PS51011"/>
    </source>
</evidence>
<evidence type="ECO:0000256" key="2">
    <source>
        <dbReference type="ARBA" id="ARBA00023015"/>
    </source>
</evidence>
<dbReference type="SUPFAM" id="SSF46774">
    <property type="entry name" value="ARID-like"/>
    <property type="match status" value="1"/>
</dbReference>
<feature type="compositionally biased region" description="Basic and acidic residues" evidence="5">
    <location>
        <begin position="38"/>
        <end position="56"/>
    </location>
</feature>
<feature type="compositionally biased region" description="Basic and acidic residues" evidence="5">
    <location>
        <begin position="185"/>
        <end position="198"/>
    </location>
</feature>
<dbReference type="Gene3D" id="1.10.150.60">
    <property type="entry name" value="ARID DNA-binding domain"/>
    <property type="match status" value="1"/>
</dbReference>
<feature type="region of interest" description="Disordered" evidence="5">
    <location>
        <begin position="820"/>
        <end position="863"/>
    </location>
</feature>
<proteinExistence type="predicted"/>
<dbReference type="GO" id="GO:0006355">
    <property type="term" value="P:regulation of DNA-templated transcription"/>
    <property type="evidence" value="ECO:0007669"/>
    <property type="project" value="InterPro"/>
</dbReference>
<feature type="domain" description="ARID" evidence="6">
    <location>
        <begin position="55"/>
        <end position="152"/>
    </location>
</feature>
<dbReference type="GO" id="GO:0003677">
    <property type="term" value="F:DNA binding"/>
    <property type="evidence" value="ECO:0007669"/>
    <property type="project" value="InterPro"/>
</dbReference>
<organism evidence="8 9">
    <name type="scientific">Hortaea werneckii</name>
    <name type="common">Black yeast</name>
    <name type="synonym">Cladosporium werneckii</name>
    <dbReference type="NCBI Taxonomy" id="91943"/>
    <lineage>
        <taxon>Eukaryota</taxon>
        <taxon>Fungi</taxon>
        <taxon>Dikarya</taxon>
        <taxon>Ascomycota</taxon>
        <taxon>Pezizomycotina</taxon>
        <taxon>Dothideomycetes</taxon>
        <taxon>Dothideomycetidae</taxon>
        <taxon>Mycosphaerellales</taxon>
        <taxon>Teratosphaeriaceae</taxon>
        <taxon>Hortaea</taxon>
    </lineage>
</organism>
<name>A0A3M6XHF1_HORWE</name>
<feature type="compositionally biased region" description="Acidic residues" evidence="5">
    <location>
        <begin position="1026"/>
        <end position="1035"/>
    </location>
</feature>
<feature type="compositionally biased region" description="Basic and acidic residues" evidence="5">
    <location>
        <begin position="820"/>
        <end position="830"/>
    </location>
</feature>
<keyword evidence="2" id="KW-0805">Transcription regulation</keyword>
<evidence type="ECO:0008006" key="10">
    <source>
        <dbReference type="Google" id="ProtNLM"/>
    </source>
</evidence>
<dbReference type="InterPro" id="IPR036431">
    <property type="entry name" value="ARID_dom_sf"/>
</dbReference>
<dbReference type="PANTHER" id="PTHR22970:SF14">
    <property type="entry name" value="AT-RICH INTERACTIVE DOMAIN-CONTAINING PROTEIN 2"/>
    <property type="match status" value="1"/>
</dbReference>
<dbReference type="InterPro" id="IPR052406">
    <property type="entry name" value="Chromatin_Remodeling_Comp"/>
</dbReference>
<sequence>MVRVSPANYHVSSCTAPYHAPPKHAHVLPFPSRHSTHLTRDSYRAPKRGESVEPTPEHEDFMAKLREYHEKRGTTLDSLPKVGVRHIDLYKLYQRVVSEGGYDLCSDTKAKPLMWRRFAEEFVGKNQYTPAQAFQIKNVYYKNLCAYEISNHWQKDPPPKEILEEVTAKGGNVMGRTMDNFVRPPTKEEKEQAAEGSEHGTSPEQKTPKAESAAVDGEDPNSAAGNRTRGLRQAPPQRVLFQPDLSSSRQTRGAAHVNQSPTPGQQAPGSNSFVSNSSLAAASATLANYEPPSSYPLTLKPVTTPANNPDHYRNALKRKAEATMTPLARKYRHIMLPGTGFIGPNIYVRAQMALQSGVESEEEYALHHLVKISHERGDKYRFDQFPGLAEALVKKVLQVSSLFWDVEWDISYDDDMADFYDDETLNGLSGTSDAIQKLKSRLPLVTTDTVTDARWNANLERVIEAGLVIRNMCLQNENAQYLARQPMVRDYLAIAFNLPPHPSIVELQHYALDTAEQILVWVGDMGPDDAVYVSLLELLEKSEDRGAIMTALRTVARIGMHLPDPKRLDGISKEILGRVGAWLMVDDEEMKNACLDFLFQFTSFADNVEILLQNADSEAMARQLSRLLLFSAKEERSGRPSTGQQPAEDKTSGFIPKLSRSVVEALLKIEEPERSSEWLRMCFLPSKESEMTQISLWQSYQSTFSPYQSHLIAGDFIKNVSTTFVGATAQVAGQNKYVIRGIRARKAPIDTGMLPGSGAGDKGKEMKKCCWRLTVAGEVHRDPITGVQSGPSTREIECGEWFRHSNEMLKHILKEHMQIPRKPSEDRMDMDTSSWPSRPGSAMANGTPSAQGTPVPPSAQKSGSENLADVFEFAAGDKAVHRCRWASCKRTSADPSFASPGTANVPRTALFARHIQTHIPNTSSDASNTEHNVSPPASSSTAVGTQTSLPKSIEKITYRTFEDEKGDAAGVPLGAALVLRNIAKFMPKSLGQNGTADGLLGHGGNKTLSLNGEVTKATKTSKDGHDEEEMEGEEMDGVAVGPMERIFDDEVLTRLFFALTHGRPIGGYVGSVLRAIARSSSG</sequence>
<feature type="domain" description="RFX-type winged-helix" evidence="7">
    <location>
        <begin position="675"/>
        <end position="746"/>
    </location>
</feature>
<dbReference type="OrthoDB" id="338531at2759"/>
<evidence type="ECO:0000256" key="4">
    <source>
        <dbReference type="ARBA" id="ARBA00023242"/>
    </source>
</evidence>
<dbReference type="VEuPathDB" id="FungiDB:BTJ68_13594"/>
<keyword evidence="4" id="KW-0539">Nucleus</keyword>
<dbReference type="InterPro" id="IPR003150">
    <property type="entry name" value="DNA-bd_RFX"/>
</dbReference>
<dbReference type="GO" id="GO:0016586">
    <property type="term" value="C:RSC-type complex"/>
    <property type="evidence" value="ECO:0007669"/>
    <property type="project" value="TreeGrafter"/>
</dbReference>
<feature type="compositionally biased region" description="Polar residues" evidence="5">
    <location>
        <begin position="244"/>
        <end position="265"/>
    </location>
</feature>
<dbReference type="Proteomes" id="UP000281245">
    <property type="component" value="Unassembled WGS sequence"/>
</dbReference>
<feature type="region of interest" description="Disordered" evidence="5">
    <location>
        <begin position="29"/>
        <end position="56"/>
    </location>
</feature>
<dbReference type="EMBL" id="QWIJ01000010">
    <property type="protein sequence ID" value="RMX90091.1"/>
    <property type="molecule type" value="Genomic_DNA"/>
</dbReference>
<keyword evidence="3" id="KW-0804">Transcription</keyword>
<evidence type="ECO:0000313" key="9">
    <source>
        <dbReference type="Proteomes" id="UP000281245"/>
    </source>
</evidence>
<gene>
    <name evidence="8" type="ORF">D0869_00369</name>
</gene>
<dbReference type="AlphaFoldDB" id="A0A3M6XHF1"/>
<feature type="region of interest" description="Disordered" evidence="5">
    <location>
        <begin position="920"/>
        <end position="948"/>
    </location>
</feature>
<comment type="caution">
    <text evidence="8">The sequence shown here is derived from an EMBL/GenBank/DDBJ whole genome shotgun (WGS) entry which is preliminary data.</text>
</comment>
<dbReference type="PANTHER" id="PTHR22970">
    <property type="entry name" value="AT-RICH INTERACTIVE DOMAIN-CONTAINING PROTEIN 2"/>
    <property type="match status" value="1"/>
</dbReference>
<evidence type="ECO:0000259" key="7">
    <source>
        <dbReference type="PROSITE" id="PS51526"/>
    </source>
</evidence>
<dbReference type="FunFam" id="1.10.150.60:FF:000021">
    <property type="entry name" value="Chromatin structure-remodeling complex subunit rsc9"/>
    <property type="match status" value="1"/>
</dbReference>
<dbReference type="Pfam" id="PF01388">
    <property type="entry name" value="ARID"/>
    <property type="match status" value="1"/>
</dbReference>
<dbReference type="CDD" id="cd16100">
    <property type="entry name" value="ARID"/>
    <property type="match status" value="1"/>
</dbReference>